<protein>
    <submittedName>
        <fullName evidence="2">Uncharacterized protein</fullName>
    </submittedName>
</protein>
<keyword evidence="3" id="KW-1185">Reference proteome</keyword>
<feature type="compositionally biased region" description="Low complexity" evidence="1">
    <location>
        <begin position="59"/>
        <end position="70"/>
    </location>
</feature>
<reference evidence="2" key="1">
    <citation type="journal article" date="2016" name="Insect Biochem. Mol. Biol.">
        <title>Multifaceted biological insights from a draft genome sequence of the tobacco hornworm moth, Manduca sexta.</title>
        <authorList>
            <person name="Kanost M.R."/>
            <person name="Arrese E.L."/>
            <person name="Cao X."/>
            <person name="Chen Y.R."/>
            <person name="Chellapilla S."/>
            <person name="Goldsmith M.R."/>
            <person name="Grosse-Wilde E."/>
            <person name="Heckel D.G."/>
            <person name="Herndon N."/>
            <person name="Jiang H."/>
            <person name="Papanicolaou A."/>
            <person name="Qu J."/>
            <person name="Soulages J.L."/>
            <person name="Vogel H."/>
            <person name="Walters J."/>
            <person name="Waterhouse R.M."/>
            <person name="Ahn S.J."/>
            <person name="Almeida F.C."/>
            <person name="An C."/>
            <person name="Aqrawi P."/>
            <person name="Bretschneider A."/>
            <person name="Bryant W.B."/>
            <person name="Bucks S."/>
            <person name="Chao H."/>
            <person name="Chevignon G."/>
            <person name="Christen J.M."/>
            <person name="Clarke D.F."/>
            <person name="Dittmer N.T."/>
            <person name="Ferguson L.C.F."/>
            <person name="Garavelou S."/>
            <person name="Gordon K.H.J."/>
            <person name="Gunaratna R.T."/>
            <person name="Han Y."/>
            <person name="Hauser F."/>
            <person name="He Y."/>
            <person name="Heidel-Fischer H."/>
            <person name="Hirsh A."/>
            <person name="Hu Y."/>
            <person name="Jiang H."/>
            <person name="Kalra D."/>
            <person name="Klinner C."/>
            <person name="Konig C."/>
            <person name="Kovar C."/>
            <person name="Kroll A.R."/>
            <person name="Kuwar S.S."/>
            <person name="Lee S.L."/>
            <person name="Lehman R."/>
            <person name="Li K."/>
            <person name="Li Z."/>
            <person name="Liang H."/>
            <person name="Lovelace S."/>
            <person name="Lu Z."/>
            <person name="Mansfield J.H."/>
            <person name="McCulloch K.J."/>
            <person name="Mathew T."/>
            <person name="Morton B."/>
            <person name="Muzny D.M."/>
            <person name="Neunemann D."/>
            <person name="Ongeri F."/>
            <person name="Pauchet Y."/>
            <person name="Pu L.L."/>
            <person name="Pyrousis I."/>
            <person name="Rao X.J."/>
            <person name="Redding A."/>
            <person name="Roesel C."/>
            <person name="Sanchez-Gracia A."/>
            <person name="Schaack S."/>
            <person name="Shukla A."/>
            <person name="Tetreau G."/>
            <person name="Wang Y."/>
            <person name="Xiong G.H."/>
            <person name="Traut W."/>
            <person name="Walsh T.K."/>
            <person name="Worley K.C."/>
            <person name="Wu D."/>
            <person name="Wu W."/>
            <person name="Wu Y.Q."/>
            <person name="Zhang X."/>
            <person name="Zou Z."/>
            <person name="Zucker H."/>
            <person name="Briscoe A.D."/>
            <person name="Burmester T."/>
            <person name="Clem R.J."/>
            <person name="Feyereisen R."/>
            <person name="Grimmelikhuijzen C.J.P."/>
            <person name="Hamodrakas S.J."/>
            <person name="Hansson B.S."/>
            <person name="Huguet E."/>
            <person name="Jermiin L.S."/>
            <person name="Lan Q."/>
            <person name="Lehman H.K."/>
            <person name="Lorenzen M."/>
            <person name="Merzendorfer H."/>
            <person name="Michalopoulos I."/>
            <person name="Morton D.B."/>
            <person name="Muthukrishnan S."/>
            <person name="Oakeshott J.G."/>
            <person name="Palmer W."/>
            <person name="Park Y."/>
            <person name="Passarelli A.L."/>
            <person name="Rozas J."/>
            <person name="Schwartz L.M."/>
            <person name="Smith W."/>
            <person name="Southgate A."/>
            <person name="Vilcinskas A."/>
            <person name="Vogt R."/>
            <person name="Wang P."/>
            <person name="Werren J."/>
            <person name="Yu X.Q."/>
            <person name="Zhou J.J."/>
            <person name="Brown S.J."/>
            <person name="Scherer S.E."/>
            <person name="Richards S."/>
            <person name="Blissard G.W."/>
        </authorList>
    </citation>
    <scope>NUCLEOTIDE SEQUENCE</scope>
</reference>
<feature type="compositionally biased region" description="Low complexity" evidence="1">
    <location>
        <begin position="165"/>
        <end position="180"/>
    </location>
</feature>
<dbReference type="Proteomes" id="UP000791440">
    <property type="component" value="Unassembled WGS sequence"/>
</dbReference>
<feature type="region of interest" description="Disordered" evidence="1">
    <location>
        <begin position="30"/>
        <end position="126"/>
    </location>
</feature>
<dbReference type="EMBL" id="JH669295">
    <property type="protein sequence ID" value="KAG6464919.1"/>
    <property type="molecule type" value="Genomic_DNA"/>
</dbReference>
<feature type="compositionally biased region" description="Basic and acidic residues" evidence="1">
    <location>
        <begin position="110"/>
        <end position="121"/>
    </location>
</feature>
<feature type="compositionally biased region" description="Low complexity" evidence="1">
    <location>
        <begin position="224"/>
        <end position="236"/>
    </location>
</feature>
<organism evidence="2 3">
    <name type="scientific">Manduca sexta</name>
    <name type="common">Tobacco hawkmoth</name>
    <name type="synonym">Tobacco hornworm</name>
    <dbReference type="NCBI Taxonomy" id="7130"/>
    <lineage>
        <taxon>Eukaryota</taxon>
        <taxon>Metazoa</taxon>
        <taxon>Ecdysozoa</taxon>
        <taxon>Arthropoda</taxon>
        <taxon>Hexapoda</taxon>
        <taxon>Insecta</taxon>
        <taxon>Pterygota</taxon>
        <taxon>Neoptera</taxon>
        <taxon>Endopterygota</taxon>
        <taxon>Lepidoptera</taxon>
        <taxon>Glossata</taxon>
        <taxon>Ditrysia</taxon>
        <taxon>Bombycoidea</taxon>
        <taxon>Sphingidae</taxon>
        <taxon>Sphinginae</taxon>
        <taxon>Sphingini</taxon>
        <taxon>Manduca</taxon>
    </lineage>
</organism>
<proteinExistence type="predicted"/>
<dbReference type="EMBL" id="JH669295">
    <property type="protein sequence ID" value="KAG6464920.1"/>
    <property type="molecule type" value="Genomic_DNA"/>
</dbReference>
<sequence>MAGGAEGAGGAGGRLGDIIDLDRYMRAAVRRSASDTTDDGRTDRLVVDGGGGGIGAVKPTAGSSSSAGRPARTHHKRFSHDSGLSDGSYAPRVRRPHRRLSAAEGTGGRCGREARDTRLPRGTDASSNSLREFRAVCERALLDQRQQLARVTQLCERLTAPALPPAAAQDSSDISSSSCSTRDQRRKDKHRAAECKTYKIIMNKLDELNRLFAARGRSPPTALSRSPAPAACRRRAPSSCSVSVSDKLVSTEPIEKVNTGKLPNQRPKQVERATGGGEWAASRAGERRTVRAVTHAYALDIAPQDLTRNKERRNVTTESIVERDSTGDECASSGCDARCGFDLDDPVHLYAQAKRLQAMHASTRRSKSAGYEASRGSRRDKRLGERLDKRAGSGESSLCALCRGYWRAVRRYIGTQLSGPNS</sequence>
<feature type="region of interest" description="Disordered" evidence="1">
    <location>
        <begin position="357"/>
        <end position="389"/>
    </location>
</feature>
<evidence type="ECO:0000313" key="2">
    <source>
        <dbReference type="EMBL" id="KAG6464919.1"/>
    </source>
</evidence>
<dbReference type="AlphaFoldDB" id="A0A921ZWH6"/>
<feature type="region of interest" description="Disordered" evidence="1">
    <location>
        <begin position="217"/>
        <end position="236"/>
    </location>
</feature>
<reference evidence="2" key="2">
    <citation type="submission" date="2020-12" db="EMBL/GenBank/DDBJ databases">
        <authorList>
            <person name="Kanost M."/>
        </authorList>
    </citation>
    <scope>NUCLEOTIDE SEQUENCE</scope>
</reference>
<feature type="region of interest" description="Disordered" evidence="1">
    <location>
        <begin position="163"/>
        <end position="191"/>
    </location>
</feature>
<evidence type="ECO:0000313" key="3">
    <source>
        <dbReference type="Proteomes" id="UP000791440"/>
    </source>
</evidence>
<gene>
    <name evidence="2" type="ORF">O3G_MSEX014818</name>
</gene>
<evidence type="ECO:0000256" key="1">
    <source>
        <dbReference type="SAM" id="MobiDB-lite"/>
    </source>
</evidence>
<dbReference type="OrthoDB" id="7491023at2759"/>
<feature type="compositionally biased region" description="Basic and acidic residues" evidence="1">
    <location>
        <begin position="182"/>
        <end position="191"/>
    </location>
</feature>
<feature type="region of interest" description="Disordered" evidence="1">
    <location>
        <begin position="258"/>
        <end position="286"/>
    </location>
</feature>
<name>A0A921ZWH6_MANSE</name>
<comment type="caution">
    <text evidence="2">The sequence shown here is derived from an EMBL/GenBank/DDBJ whole genome shotgun (WGS) entry which is preliminary data.</text>
</comment>
<accession>A0A921ZWH6</accession>